<dbReference type="InterPro" id="IPR000873">
    <property type="entry name" value="AMP-dep_synth/lig_dom"/>
</dbReference>
<reference evidence="3" key="1">
    <citation type="submission" date="2014-01" db="EMBL/GenBank/DDBJ databases">
        <authorList>
            <person name="Brown-Elliot B."/>
            <person name="Wallace R."/>
            <person name="Lenaerts A."/>
            <person name="Ordway D."/>
            <person name="DeGroote M.A."/>
            <person name="Parker T."/>
            <person name="Sizemore C."/>
            <person name="Tallon L.J."/>
            <person name="Sadzewicz L.K."/>
            <person name="Sengamalay N."/>
            <person name="Fraser C.M."/>
            <person name="Hine E."/>
            <person name="Shefchek K.A."/>
            <person name="Das S.P."/>
            <person name="Tettelin H."/>
        </authorList>
    </citation>
    <scope>NUCLEOTIDE SEQUENCE [LARGE SCALE GENOMIC DNA]</scope>
    <source>
        <strain evidence="3">4042</strain>
    </source>
</reference>
<dbReference type="Gene3D" id="3.40.50.12780">
    <property type="entry name" value="N-terminal domain of ligase-like"/>
    <property type="match status" value="1"/>
</dbReference>
<dbReference type="AlphaFoldDB" id="X8E356"/>
<feature type="compositionally biased region" description="Basic and acidic residues" evidence="1">
    <location>
        <begin position="1"/>
        <end position="23"/>
    </location>
</feature>
<sequence>MRPRSGRADHVQRSLPRHGDRVLEGPCCPGQRQLSLLASRGTRATGICASAGIVYHRSLGERLAEALLSVGAEVLVSIDDGSSVAQLPGAVALDEALSSAAAVQVAGSPDDLIMMCTGGTTGRPKGVLWRQSDMYVAAMAGADHASVDEIRQKVRGGGQPWFAVSPLMHAAGMWTAFAAILNGLSVILYDNRTKLDPRSVWETAAREKVGMLTMVGDAYAGPLVAELRRGATTCRRYMPSAPAARPPTTSTSRR</sequence>
<dbReference type="SUPFAM" id="SSF56801">
    <property type="entry name" value="Acetyl-CoA synthetase-like"/>
    <property type="match status" value="1"/>
</dbReference>
<feature type="region of interest" description="Disordered" evidence="1">
    <location>
        <begin position="1"/>
        <end position="24"/>
    </location>
</feature>
<evidence type="ECO:0000259" key="2">
    <source>
        <dbReference type="Pfam" id="PF00501"/>
    </source>
</evidence>
<protein>
    <submittedName>
        <fullName evidence="3">AMP-binding enzyme family protein</fullName>
    </submittedName>
</protein>
<comment type="caution">
    <text evidence="3">The sequence shown here is derived from an EMBL/GenBank/DDBJ whole genome shotgun (WGS) entry which is preliminary data.</text>
</comment>
<accession>X8E356</accession>
<dbReference type="InterPro" id="IPR042099">
    <property type="entry name" value="ANL_N_sf"/>
</dbReference>
<name>X8E356_MYCXE</name>
<dbReference type="InterPro" id="IPR020845">
    <property type="entry name" value="AMP-binding_CS"/>
</dbReference>
<dbReference type="EMBL" id="JAOB01000010">
    <property type="protein sequence ID" value="EUA75292.1"/>
    <property type="molecule type" value="Genomic_DNA"/>
</dbReference>
<evidence type="ECO:0000313" key="3">
    <source>
        <dbReference type="EMBL" id="EUA75292.1"/>
    </source>
</evidence>
<dbReference type="PATRIC" id="fig|1299334.3.peg.693"/>
<feature type="domain" description="AMP-dependent synthetase/ligase" evidence="2">
    <location>
        <begin position="86"/>
        <end position="219"/>
    </location>
</feature>
<proteinExistence type="predicted"/>
<evidence type="ECO:0000256" key="1">
    <source>
        <dbReference type="SAM" id="MobiDB-lite"/>
    </source>
</evidence>
<organism evidence="3">
    <name type="scientific">Mycobacterium xenopi 4042</name>
    <dbReference type="NCBI Taxonomy" id="1299334"/>
    <lineage>
        <taxon>Bacteria</taxon>
        <taxon>Bacillati</taxon>
        <taxon>Actinomycetota</taxon>
        <taxon>Actinomycetes</taxon>
        <taxon>Mycobacteriales</taxon>
        <taxon>Mycobacteriaceae</taxon>
        <taxon>Mycobacterium</taxon>
    </lineage>
</organism>
<dbReference type="Pfam" id="PF00501">
    <property type="entry name" value="AMP-binding"/>
    <property type="match status" value="1"/>
</dbReference>
<dbReference type="PROSITE" id="PS00455">
    <property type="entry name" value="AMP_BINDING"/>
    <property type="match status" value="1"/>
</dbReference>
<gene>
    <name evidence="3" type="ORF">I553_3184</name>
</gene>